<keyword evidence="3" id="KW-0813">Transport</keyword>
<evidence type="ECO:0000256" key="10">
    <source>
        <dbReference type="ARBA" id="ARBA00023065"/>
    </source>
</evidence>
<evidence type="ECO:0000256" key="11">
    <source>
        <dbReference type="ARBA" id="ARBA00023136"/>
    </source>
</evidence>
<evidence type="ECO:0000256" key="9">
    <source>
        <dbReference type="ARBA" id="ARBA00023004"/>
    </source>
</evidence>
<keyword evidence="6" id="KW-0997">Cell inner membrane</keyword>
<evidence type="ECO:0000313" key="13">
    <source>
        <dbReference type="EMBL" id="EFV94898.1"/>
    </source>
</evidence>
<dbReference type="InterPro" id="IPR003439">
    <property type="entry name" value="ABC_transporter-like_ATP-bd"/>
</dbReference>
<evidence type="ECO:0000256" key="5">
    <source>
        <dbReference type="ARBA" id="ARBA00022496"/>
    </source>
</evidence>
<dbReference type="InterPro" id="IPR027417">
    <property type="entry name" value="P-loop_NTPase"/>
</dbReference>
<comment type="caution">
    <text evidence="13">The sequence shown here is derived from an EMBL/GenBank/DDBJ whole genome shotgun (WGS) entry which is preliminary data.</text>
</comment>
<evidence type="ECO:0000259" key="12">
    <source>
        <dbReference type="PROSITE" id="PS50893"/>
    </source>
</evidence>
<evidence type="ECO:0000256" key="4">
    <source>
        <dbReference type="ARBA" id="ARBA00022475"/>
    </source>
</evidence>
<dbReference type="GO" id="GO:0006826">
    <property type="term" value="P:iron ion transport"/>
    <property type="evidence" value="ECO:0007669"/>
    <property type="project" value="UniProtKB-KW"/>
</dbReference>
<dbReference type="Gene3D" id="3.40.50.300">
    <property type="entry name" value="P-loop containing nucleotide triphosphate hydrolases"/>
    <property type="match status" value="1"/>
</dbReference>
<keyword evidence="9" id="KW-0408">Iron</keyword>
<protein>
    <submittedName>
        <fullName evidence="13">Iron(III) dicitrate ABC transporter, ATP-binding protein FecE</fullName>
    </submittedName>
</protein>
<keyword evidence="14" id="KW-1185">Reference proteome</keyword>
<dbReference type="GO" id="GO:0016887">
    <property type="term" value="F:ATP hydrolysis activity"/>
    <property type="evidence" value="ECO:0007669"/>
    <property type="project" value="InterPro"/>
</dbReference>
<dbReference type="RefSeq" id="WP_005673579.1">
    <property type="nucleotide sequence ID" value="NZ_CP146288.1"/>
</dbReference>
<keyword evidence="10" id="KW-0406">Ion transport</keyword>
<dbReference type="EMBL" id="AEQP01000008">
    <property type="protein sequence ID" value="EFV94898.1"/>
    <property type="molecule type" value="Genomic_DNA"/>
</dbReference>
<evidence type="ECO:0000256" key="6">
    <source>
        <dbReference type="ARBA" id="ARBA00022519"/>
    </source>
</evidence>
<dbReference type="CDD" id="cd03214">
    <property type="entry name" value="ABC_Iron-Siderophores_B12_Hemin"/>
    <property type="match status" value="1"/>
</dbReference>
<keyword evidence="11" id="KW-0472">Membrane</keyword>
<keyword evidence="7" id="KW-0547">Nucleotide-binding</keyword>
<keyword evidence="5" id="KW-0410">Iron transport</keyword>
<dbReference type="InterPro" id="IPR017871">
    <property type="entry name" value="ABC_transporter-like_CS"/>
</dbReference>
<gene>
    <name evidence="13" type="primary">fecE</name>
    <name evidence="13" type="ORF">HMPREF0551_1315</name>
</gene>
<dbReference type="HOGENOM" id="CLU_000604_1_11_4"/>
<dbReference type="PANTHER" id="PTHR42771:SF12">
    <property type="entry name" value="FE(3+) DICITRATE TRANSPORT ATP-BINDING PROTEIN FECE-RELATED"/>
    <property type="match status" value="1"/>
</dbReference>
<dbReference type="PROSITE" id="PS00211">
    <property type="entry name" value="ABC_TRANSPORTER_1"/>
    <property type="match status" value="1"/>
</dbReference>
<sequence>MALSVKNLKAGYGGAVAIRNLTTTIPEGRITALIGPNGSCKSTLLKTLARLLPPMAGEATVDDQSIYGLSARAFSRKLSLLPQHQLVPEGITVRTLVGYGRSPYLNLWGSLGKADREIVDRVMAATHTDIIADRRVDQLSGGQQQRAFLAMTLAQETPYLLLDEPTTYLDLNHQVALMEMMAQQRDRGATVVAVLHDLNQAARYCDHLIVLKEGELMGEGSPKDVLTAEMLAKVFKVDAVQHVCPESGRPMVVVKDSGLTEQAVMLPDPGWKKEEAA</sequence>
<dbReference type="SMART" id="SM00382">
    <property type="entry name" value="AAA"/>
    <property type="match status" value="1"/>
</dbReference>
<evidence type="ECO:0000256" key="7">
    <source>
        <dbReference type="ARBA" id="ARBA00022741"/>
    </source>
</evidence>
<dbReference type="STRING" id="887898.HMPREF0551_1315"/>
<feature type="domain" description="ABC transporter" evidence="12">
    <location>
        <begin position="3"/>
        <end position="238"/>
    </location>
</feature>
<name>E7RXA2_9BURK</name>
<dbReference type="GO" id="GO:0005886">
    <property type="term" value="C:plasma membrane"/>
    <property type="evidence" value="ECO:0007669"/>
    <property type="project" value="UniProtKB-SubCell"/>
</dbReference>
<dbReference type="GO" id="GO:0005524">
    <property type="term" value="F:ATP binding"/>
    <property type="evidence" value="ECO:0007669"/>
    <property type="project" value="UniProtKB-KW"/>
</dbReference>
<dbReference type="PROSITE" id="PS50893">
    <property type="entry name" value="ABC_TRANSPORTER_2"/>
    <property type="match status" value="1"/>
</dbReference>
<evidence type="ECO:0000313" key="14">
    <source>
        <dbReference type="Proteomes" id="UP000011021"/>
    </source>
</evidence>
<dbReference type="InterPro" id="IPR051535">
    <property type="entry name" value="Siderophore_ABC-ATPase"/>
</dbReference>
<dbReference type="AlphaFoldDB" id="E7RXA2"/>
<evidence type="ECO:0000256" key="3">
    <source>
        <dbReference type="ARBA" id="ARBA00022448"/>
    </source>
</evidence>
<dbReference type="FunFam" id="3.40.50.300:FF:000134">
    <property type="entry name" value="Iron-enterobactin ABC transporter ATP-binding protein"/>
    <property type="match status" value="1"/>
</dbReference>
<accession>E7RXA2</accession>
<dbReference type="InterPro" id="IPR003593">
    <property type="entry name" value="AAA+_ATPase"/>
</dbReference>
<organism evidence="13 14">
    <name type="scientific">Lautropia mirabilis ATCC 51599</name>
    <dbReference type="NCBI Taxonomy" id="887898"/>
    <lineage>
        <taxon>Bacteria</taxon>
        <taxon>Pseudomonadati</taxon>
        <taxon>Pseudomonadota</taxon>
        <taxon>Betaproteobacteria</taxon>
        <taxon>Burkholderiales</taxon>
        <taxon>Burkholderiaceae</taxon>
        <taxon>Lautropia</taxon>
    </lineage>
</organism>
<evidence type="ECO:0000256" key="8">
    <source>
        <dbReference type="ARBA" id="ARBA00022840"/>
    </source>
</evidence>
<dbReference type="eggNOG" id="COG1120">
    <property type="taxonomic scope" value="Bacteria"/>
</dbReference>
<dbReference type="Pfam" id="PF00005">
    <property type="entry name" value="ABC_tran"/>
    <property type="match status" value="1"/>
</dbReference>
<dbReference type="Proteomes" id="UP000011021">
    <property type="component" value="Unassembled WGS sequence"/>
</dbReference>
<evidence type="ECO:0000256" key="2">
    <source>
        <dbReference type="ARBA" id="ARBA00005417"/>
    </source>
</evidence>
<comment type="subcellular location">
    <subcellularLocation>
        <location evidence="1">Cell membrane</location>
        <topology evidence="1">Peripheral membrane protein</topology>
    </subcellularLocation>
</comment>
<dbReference type="PANTHER" id="PTHR42771">
    <property type="entry name" value="IRON(3+)-HYDROXAMATE IMPORT ATP-BINDING PROTEIN FHUC"/>
    <property type="match status" value="1"/>
</dbReference>
<keyword evidence="8 13" id="KW-0067">ATP-binding</keyword>
<comment type="similarity">
    <text evidence="2">Belongs to the ABC transporter superfamily.</text>
</comment>
<reference evidence="13 14" key="1">
    <citation type="submission" date="2010-12" db="EMBL/GenBank/DDBJ databases">
        <authorList>
            <person name="Muzny D."/>
            <person name="Qin X."/>
            <person name="Deng J."/>
            <person name="Jiang H."/>
            <person name="Liu Y."/>
            <person name="Qu J."/>
            <person name="Song X.-Z."/>
            <person name="Zhang L."/>
            <person name="Thornton R."/>
            <person name="Coyle M."/>
            <person name="Francisco L."/>
            <person name="Jackson L."/>
            <person name="Javaid M."/>
            <person name="Korchina V."/>
            <person name="Kovar C."/>
            <person name="Mata R."/>
            <person name="Mathew T."/>
            <person name="Ngo R."/>
            <person name="Nguyen L."/>
            <person name="Nguyen N."/>
            <person name="Okwuonu G."/>
            <person name="Ongeri F."/>
            <person name="Pham C."/>
            <person name="Simmons D."/>
            <person name="Wilczek-Boney K."/>
            <person name="Hale W."/>
            <person name="Jakkamsetti A."/>
            <person name="Pham P."/>
            <person name="Ruth R."/>
            <person name="San Lucas F."/>
            <person name="Warren J."/>
            <person name="Zhang J."/>
            <person name="Zhao Z."/>
            <person name="Zhou C."/>
            <person name="Zhu D."/>
            <person name="Lee S."/>
            <person name="Bess C."/>
            <person name="Blankenburg K."/>
            <person name="Forbes L."/>
            <person name="Fu Q."/>
            <person name="Gubbala S."/>
            <person name="Hirani K."/>
            <person name="Jayaseelan J.C."/>
            <person name="Lara F."/>
            <person name="Munidasa M."/>
            <person name="Palculict T."/>
            <person name="Patil S."/>
            <person name="Pu L.-L."/>
            <person name="Saada N."/>
            <person name="Tang L."/>
            <person name="Weissenberger G."/>
            <person name="Zhu Y."/>
            <person name="Hemphill L."/>
            <person name="Shang Y."/>
            <person name="Youmans B."/>
            <person name="Ayvaz T."/>
            <person name="Ross M."/>
            <person name="Santibanez J."/>
            <person name="Aqrawi P."/>
            <person name="Gross S."/>
            <person name="Joshi V."/>
            <person name="Fowler G."/>
            <person name="Nazareth L."/>
            <person name="Reid J."/>
            <person name="Worley K."/>
            <person name="Petrosino J."/>
            <person name="Highlander S."/>
            <person name="Gibbs R."/>
        </authorList>
    </citation>
    <scope>NUCLEOTIDE SEQUENCE [LARGE SCALE GENOMIC DNA]</scope>
    <source>
        <strain evidence="13 14">ATCC 51599</strain>
    </source>
</reference>
<proteinExistence type="inferred from homology"/>
<keyword evidence="4" id="KW-1003">Cell membrane</keyword>
<evidence type="ECO:0000256" key="1">
    <source>
        <dbReference type="ARBA" id="ARBA00004202"/>
    </source>
</evidence>
<dbReference type="SUPFAM" id="SSF52540">
    <property type="entry name" value="P-loop containing nucleoside triphosphate hydrolases"/>
    <property type="match status" value="1"/>
</dbReference>